<dbReference type="Gene3D" id="3.40.50.360">
    <property type="match status" value="1"/>
</dbReference>
<dbReference type="InterPro" id="IPR005025">
    <property type="entry name" value="FMN_Rdtase-like_dom"/>
</dbReference>
<protein>
    <submittedName>
        <fullName evidence="4">Flavodoxin family protein</fullName>
    </submittedName>
    <submittedName>
        <fullName evidence="5">Multimeric flavodoxin WrbA</fullName>
    </submittedName>
</protein>
<dbReference type="InterPro" id="IPR051796">
    <property type="entry name" value="ISF_SsuE-like"/>
</dbReference>
<evidence type="ECO:0000313" key="6">
    <source>
        <dbReference type="Proteomes" id="UP000631418"/>
    </source>
</evidence>
<proteinExistence type="predicted"/>
<dbReference type="PANTHER" id="PTHR43278">
    <property type="entry name" value="NAD(P)H-DEPENDENT FMN-CONTAINING OXIDOREDUCTASE YWQN-RELATED"/>
    <property type="match status" value="1"/>
</dbReference>
<evidence type="ECO:0000256" key="1">
    <source>
        <dbReference type="ARBA" id="ARBA00022630"/>
    </source>
</evidence>
<dbReference type="PANTHER" id="PTHR43278:SF2">
    <property type="entry name" value="IRON-SULFUR FLAVOPROTEIN"/>
    <property type="match status" value="1"/>
</dbReference>
<feature type="domain" description="NADPH-dependent FMN reductase-like" evidence="3">
    <location>
        <begin position="1"/>
        <end position="128"/>
    </location>
</feature>
<dbReference type="EMBL" id="JABTDW010000001">
    <property type="protein sequence ID" value="NSB13406.1"/>
    <property type="molecule type" value="Genomic_DNA"/>
</dbReference>
<evidence type="ECO:0000313" key="4">
    <source>
        <dbReference type="EMBL" id="MBF7809350.1"/>
    </source>
</evidence>
<dbReference type="SUPFAM" id="SSF52218">
    <property type="entry name" value="Flavoproteins"/>
    <property type="match status" value="1"/>
</dbReference>
<reference evidence="5" key="1">
    <citation type="submission" date="2020-06" db="EMBL/GenBank/DDBJ databases">
        <title>Genomic insights into acetone-butanol-ethanol (ABE) fermentation by sequencing solventogenic clostridia strains.</title>
        <authorList>
            <person name="Brown S."/>
        </authorList>
    </citation>
    <scope>NUCLEOTIDE SEQUENCE</scope>
    <source>
        <strain evidence="5">DJ123</strain>
    </source>
</reference>
<dbReference type="Proteomes" id="UP000822184">
    <property type="component" value="Unassembled WGS sequence"/>
</dbReference>
<organism evidence="4 6">
    <name type="scientific">Clostridium beijerinckii</name>
    <name type="common">Clostridium MP</name>
    <dbReference type="NCBI Taxonomy" id="1520"/>
    <lineage>
        <taxon>Bacteria</taxon>
        <taxon>Bacillati</taxon>
        <taxon>Bacillota</taxon>
        <taxon>Clostridia</taxon>
        <taxon>Eubacteriales</taxon>
        <taxon>Clostridiaceae</taxon>
        <taxon>Clostridium</taxon>
    </lineage>
</organism>
<sequence length="268" mass="31296">MRIVILMGSPRKQDSLNVCKEIELRLGTKNMTYDYIFLKDYKIQDCRGCGLCFKKSEKLCPCRDDLDIIRKKLLEADGIIIATPVYAYQVPAPLKRIIDRMAFLFHRQELVGKPTLIMVTSDGGGHKQVGKYMKMTISGWACNLIGTISIISPMYFENRKDNFALVYNEGYHKKTYLKIEKLTNKFKEAIKSQVRKAPSYYDIFMFNCLRTKTFTSKADHDYWNDKKWLNSYYFYDVKINPLKKLFGVILRLIIDFVGKKLKSKMSCN</sequence>
<evidence type="ECO:0000259" key="3">
    <source>
        <dbReference type="Pfam" id="PF03358"/>
    </source>
</evidence>
<accession>A0A1S8QHA3</accession>
<dbReference type="RefSeq" id="WP_012060057.1">
    <property type="nucleotide sequence ID" value="NZ_CP073279.1"/>
</dbReference>
<dbReference type="Proteomes" id="UP000631418">
    <property type="component" value="Unassembled WGS sequence"/>
</dbReference>
<dbReference type="Pfam" id="PF03358">
    <property type="entry name" value="FMN_red"/>
    <property type="match status" value="1"/>
</dbReference>
<dbReference type="AlphaFoldDB" id="A0A1S8QHA3"/>
<evidence type="ECO:0000313" key="5">
    <source>
        <dbReference type="EMBL" id="NSB13406.1"/>
    </source>
</evidence>
<comment type="caution">
    <text evidence="4">The sequence shown here is derived from an EMBL/GenBank/DDBJ whole genome shotgun (WGS) entry which is preliminary data.</text>
</comment>
<name>A0A1S8QHA3_CLOBE</name>
<dbReference type="EMBL" id="JADOEF010000001">
    <property type="protein sequence ID" value="MBF7809350.1"/>
    <property type="molecule type" value="Genomic_DNA"/>
</dbReference>
<dbReference type="GO" id="GO:0016491">
    <property type="term" value="F:oxidoreductase activity"/>
    <property type="evidence" value="ECO:0007669"/>
    <property type="project" value="InterPro"/>
</dbReference>
<keyword evidence="1" id="KW-0285">Flavoprotein</keyword>
<dbReference type="InterPro" id="IPR029039">
    <property type="entry name" value="Flavoprotein-like_sf"/>
</dbReference>
<gene>
    <name evidence="5" type="ORF">BCD95_001665</name>
    <name evidence="4" type="ORF">IS491_11845</name>
</gene>
<keyword evidence="2" id="KW-0288">FMN</keyword>
<evidence type="ECO:0000256" key="2">
    <source>
        <dbReference type="ARBA" id="ARBA00022643"/>
    </source>
</evidence>
<dbReference type="OMA" id="KKHTYHA"/>
<reference evidence="4" key="2">
    <citation type="submission" date="2020-11" db="EMBL/GenBank/DDBJ databases">
        <authorList>
            <person name="Thieme N."/>
            <person name="Liebl W."/>
            <person name="Zverlov V."/>
        </authorList>
    </citation>
    <scope>NUCLEOTIDE SEQUENCE</scope>
    <source>
        <strain evidence="4">NT08</strain>
    </source>
</reference>